<dbReference type="InterPro" id="IPR051083">
    <property type="entry name" value="GrpII_Intron_Splice-Mob/Def"/>
</dbReference>
<evidence type="ECO:0000259" key="1">
    <source>
        <dbReference type="PROSITE" id="PS50878"/>
    </source>
</evidence>
<organism evidence="3 4">
    <name type="scientific">Pseudolactococcus chungangensis CAU 28 = DSM 22330</name>
    <dbReference type="NCBI Taxonomy" id="1122154"/>
    <lineage>
        <taxon>Bacteria</taxon>
        <taxon>Bacillati</taxon>
        <taxon>Bacillota</taxon>
        <taxon>Bacilli</taxon>
        <taxon>Lactobacillales</taxon>
        <taxon>Streptococcaceae</taxon>
        <taxon>Pseudolactococcus</taxon>
    </lineage>
</organism>
<dbReference type="SUPFAM" id="SSF56672">
    <property type="entry name" value="DNA/RNA polymerases"/>
    <property type="match status" value="1"/>
</dbReference>
<dbReference type="RefSeq" id="WP_072353479.1">
    <property type="nucleotide sequence ID" value="NZ_FPKS01000003.1"/>
</dbReference>
<keyword evidence="5" id="KW-1185">Reference proteome</keyword>
<dbReference type="OrthoDB" id="9793236at2"/>
<evidence type="ECO:0000313" key="3">
    <source>
        <dbReference type="EMBL" id="SFZ72645.1"/>
    </source>
</evidence>
<keyword evidence="3" id="KW-0808">Transferase</keyword>
<dbReference type="PANTHER" id="PTHR34047:SF8">
    <property type="entry name" value="PROTEIN YKFC"/>
    <property type="match status" value="1"/>
</dbReference>
<dbReference type="CDD" id="cd01646">
    <property type="entry name" value="RT_Bac_retron_I"/>
    <property type="match status" value="1"/>
</dbReference>
<evidence type="ECO:0000313" key="4">
    <source>
        <dbReference type="Proteomes" id="UP000185655"/>
    </source>
</evidence>
<dbReference type="Proteomes" id="UP000185655">
    <property type="component" value="Unassembled WGS sequence"/>
</dbReference>
<dbReference type="Pfam" id="PF00078">
    <property type="entry name" value="RVT_1"/>
    <property type="match status" value="1"/>
</dbReference>
<dbReference type="GO" id="GO:0003964">
    <property type="term" value="F:RNA-directed DNA polymerase activity"/>
    <property type="evidence" value="ECO:0007669"/>
    <property type="project" value="UniProtKB-KW"/>
</dbReference>
<dbReference type="AlphaFoldDB" id="A0A1K2H936"/>
<reference evidence="2 5" key="1">
    <citation type="submission" date="2014-12" db="EMBL/GenBank/DDBJ databases">
        <title>Draft genome sequences of 10 type strains of Lactococcus.</title>
        <authorList>
            <person name="Sun Z."/>
            <person name="Zhong Z."/>
            <person name="Liu W."/>
            <person name="Zhang W."/>
            <person name="Zhang H."/>
        </authorList>
    </citation>
    <scope>NUCLEOTIDE SEQUENCE [LARGE SCALE GENOMIC DNA]</scope>
    <source>
        <strain evidence="2 5">DSM 22330</strain>
    </source>
</reference>
<evidence type="ECO:0000313" key="2">
    <source>
        <dbReference type="EMBL" id="PCS03860.1"/>
    </source>
</evidence>
<name>A0A1K2H936_9LACT</name>
<dbReference type="InterPro" id="IPR043502">
    <property type="entry name" value="DNA/RNA_pol_sf"/>
</dbReference>
<evidence type="ECO:0000313" key="5">
    <source>
        <dbReference type="Proteomes" id="UP000218979"/>
    </source>
</evidence>
<feature type="domain" description="Reverse transcriptase" evidence="1">
    <location>
        <begin position="1"/>
        <end position="271"/>
    </location>
</feature>
<dbReference type="PROSITE" id="PS50878">
    <property type="entry name" value="RT_POL"/>
    <property type="match status" value="1"/>
</dbReference>
<reference evidence="3 4" key="2">
    <citation type="submission" date="2016-11" db="EMBL/GenBank/DDBJ databases">
        <authorList>
            <person name="Jaros S."/>
            <person name="Januszkiewicz K."/>
            <person name="Wedrychowicz H."/>
        </authorList>
    </citation>
    <scope>NUCLEOTIDE SEQUENCE [LARGE SCALE GENOMIC DNA]</scope>
    <source>
        <strain evidence="3 4">DSM 22330</strain>
    </source>
</reference>
<proteinExistence type="predicted"/>
<dbReference type="EMBL" id="FPKS01000003">
    <property type="protein sequence ID" value="SFZ72645.1"/>
    <property type="molecule type" value="Genomic_DNA"/>
</dbReference>
<dbReference type="EMBL" id="JXJT01000007">
    <property type="protein sequence ID" value="PCS03860.1"/>
    <property type="molecule type" value="Genomic_DNA"/>
</dbReference>
<dbReference type="Proteomes" id="UP000218979">
    <property type="component" value="Unassembled WGS sequence"/>
</dbReference>
<sequence length="350" mass="41783">MNFEQLTSLSALYQAHLRARKGQRHKGEVIRYDLHAMENLIKLQKKLETGRLKRIKYYHFKVYDPKVRDIYATNYETRVLLHGICDEILEPLVSKRLIYDNAACQKGKGTHFALKRFTHFMVQHYKRHGQSGYILKCDIHKYFDSINHAVLKKKLTRVIKDRRILALLDMIIDSYHTVGKEGVGLPLGNQTSQWFAIFYLDWLDRFLKEEKRLLHYSRYMDDFVMIHQSKQVLRQVWSEIKQELEKEKLTLNPKTQLTKLSNGVTYLGFRFSLSETGKVIRRLRGQSKIRMNKRVKQVLRDYESGTIKFEQLQSTLMSYQGHLKYGTTYRLRQKNRRLCWRLGKNKSMDR</sequence>
<accession>A0A1K2H936</accession>
<gene>
    <name evidence="2" type="ORF">RR45_GL001888</name>
    <name evidence="3" type="ORF">SAMN02746068_00610</name>
</gene>
<keyword evidence="3" id="KW-0695">RNA-directed DNA polymerase</keyword>
<protein>
    <submittedName>
        <fullName evidence="3">Retron-type reverse transcriptase</fullName>
    </submittedName>
</protein>
<dbReference type="InterPro" id="IPR000477">
    <property type="entry name" value="RT_dom"/>
</dbReference>
<dbReference type="PANTHER" id="PTHR34047">
    <property type="entry name" value="NUCLEAR INTRON MATURASE 1, MITOCHONDRIAL-RELATED"/>
    <property type="match status" value="1"/>
</dbReference>
<keyword evidence="3" id="KW-0548">Nucleotidyltransferase</keyword>